<dbReference type="Pfam" id="PF03692">
    <property type="entry name" value="CxxCxxCC"/>
    <property type="match status" value="1"/>
</dbReference>
<protein>
    <submittedName>
        <fullName evidence="1">YkgJ family cysteine cluster protein</fullName>
    </submittedName>
</protein>
<dbReference type="InterPro" id="IPR005358">
    <property type="entry name" value="Puta_zinc/iron-chelating_dom"/>
</dbReference>
<comment type="caution">
    <text evidence="1">The sequence shown here is derived from an EMBL/GenBank/DDBJ whole genome shotgun (WGS) entry which is preliminary data.</text>
</comment>
<keyword evidence="2" id="KW-1185">Reference proteome</keyword>
<evidence type="ECO:0000313" key="1">
    <source>
        <dbReference type="EMBL" id="MDY0745812.1"/>
    </source>
</evidence>
<accession>A0ABU5DL38</accession>
<dbReference type="EMBL" id="JAXCLA010000004">
    <property type="protein sequence ID" value="MDY0745812.1"/>
    <property type="molecule type" value="Genomic_DNA"/>
</dbReference>
<sequence>MVIGFACSACGRCCNSPPLLSLAELLRFENVFVGTLSLSLSRTAPLALQGHEAPSQACPALRSDGLCSLHEQGKPAMCASVPLDPRQPDAAQAIVLRRRLPGGPEDFGAQCLSDGPALPPLLAAGEIVDAGHRQALRAARTSHAEEDSLWRAPLRSRLAALLGAAPPGGFLSLPLTPLLEWLSEAGAPEHARRLAQSQRGLLAQRIDAALQRRRPEDRPSTAQFRRWHEAYGSFLDQTPARARADTPLSAYLYGI</sequence>
<reference evidence="1 2" key="1">
    <citation type="submission" date="2023-11" db="EMBL/GenBank/DDBJ databases">
        <title>Paucibacter sp. nov., isolated from fresh soil in Korea.</title>
        <authorList>
            <person name="Le N.T.T."/>
        </authorList>
    </citation>
    <scope>NUCLEOTIDE SEQUENCE [LARGE SCALE GENOMIC DNA]</scope>
    <source>
        <strain evidence="1 2">R3-3</strain>
    </source>
</reference>
<gene>
    <name evidence="1" type="ORF">SNE35_14930</name>
</gene>
<dbReference type="RefSeq" id="WP_320423706.1">
    <property type="nucleotide sequence ID" value="NZ_JAXCLA010000004.1"/>
</dbReference>
<evidence type="ECO:0000313" key="2">
    <source>
        <dbReference type="Proteomes" id="UP001285263"/>
    </source>
</evidence>
<name>A0ABU5DL38_9BURK</name>
<dbReference type="Proteomes" id="UP001285263">
    <property type="component" value="Unassembled WGS sequence"/>
</dbReference>
<proteinExistence type="predicted"/>
<organism evidence="1 2">
    <name type="scientific">Roseateles agri</name>
    <dbReference type="NCBI Taxonomy" id="3098619"/>
    <lineage>
        <taxon>Bacteria</taxon>
        <taxon>Pseudomonadati</taxon>
        <taxon>Pseudomonadota</taxon>
        <taxon>Betaproteobacteria</taxon>
        <taxon>Burkholderiales</taxon>
        <taxon>Sphaerotilaceae</taxon>
        <taxon>Roseateles</taxon>
    </lineage>
</organism>